<dbReference type="EMBL" id="WUAV01000002">
    <property type="protein sequence ID" value="KAF1764285.1"/>
    <property type="molecule type" value="Genomic_DNA"/>
</dbReference>
<dbReference type="RefSeq" id="XP_053588747.1">
    <property type="nucleotide sequence ID" value="XM_053724553.1"/>
</dbReference>
<sequence>MFQIPLVLAAYGFEPPLECTPSPWNACHFPGQYCVNGQCRDVRELFADDGAPESAPESDQCHPECPHDYNCINGKCVRYVEESRGRVKKSWPECLHDFMCKYHYCLGGFCLTPPFL</sequence>
<name>A0A6A5HAR1_CAERE</name>
<evidence type="ECO:0000313" key="2">
    <source>
        <dbReference type="Proteomes" id="UP000483820"/>
    </source>
</evidence>
<organism evidence="1 2">
    <name type="scientific">Caenorhabditis remanei</name>
    <name type="common">Caenorhabditis vulgaris</name>
    <dbReference type="NCBI Taxonomy" id="31234"/>
    <lineage>
        <taxon>Eukaryota</taxon>
        <taxon>Metazoa</taxon>
        <taxon>Ecdysozoa</taxon>
        <taxon>Nematoda</taxon>
        <taxon>Chromadorea</taxon>
        <taxon>Rhabditida</taxon>
        <taxon>Rhabditina</taxon>
        <taxon>Rhabditomorpha</taxon>
        <taxon>Rhabditoidea</taxon>
        <taxon>Rhabditidae</taxon>
        <taxon>Peloderinae</taxon>
        <taxon>Caenorhabditis</taxon>
    </lineage>
</organism>
<protein>
    <recommendedName>
        <fullName evidence="3">EB domain-containing protein</fullName>
    </recommendedName>
</protein>
<accession>A0A6A5HAR1</accession>
<dbReference type="GeneID" id="78773837"/>
<reference evidence="1 2" key="1">
    <citation type="submission" date="2019-12" db="EMBL/GenBank/DDBJ databases">
        <title>Chromosome-level assembly of the Caenorhabditis remanei genome.</title>
        <authorList>
            <person name="Teterina A.A."/>
            <person name="Willis J.H."/>
            <person name="Phillips P.C."/>
        </authorList>
    </citation>
    <scope>NUCLEOTIDE SEQUENCE [LARGE SCALE GENOMIC DNA]</scope>
    <source>
        <strain evidence="1 2">PX506</strain>
        <tissue evidence="1">Whole organism</tissue>
    </source>
</reference>
<evidence type="ECO:0008006" key="3">
    <source>
        <dbReference type="Google" id="ProtNLM"/>
    </source>
</evidence>
<evidence type="ECO:0000313" key="1">
    <source>
        <dbReference type="EMBL" id="KAF1764285.1"/>
    </source>
</evidence>
<dbReference type="AlphaFoldDB" id="A0A6A5HAR1"/>
<dbReference type="CTD" id="78773837"/>
<dbReference type="Proteomes" id="UP000483820">
    <property type="component" value="Chromosome II"/>
</dbReference>
<proteinExistence type="predicted"/>
<comment type="caution">
    <text evidence="1">The sequence shown here is derived from an EMBL/GenBank/DDBJ whole genome shotgun (WGS) entry which is preliminary data.</text>
</comment>
<dbReference type="KEGG" id="crq:GCK72_004232"/>
<gene>
    <name evidence="1" type="ORF">GCK72_004232</name>
</gene>